<comment type="caution">
    <text evidence="9">The sequence shown here is derived from an EMBL/GenBank/DDBJ whole genome shotgun (WGS) entry which is preliminary data.</text>
</comment>
<evidence type="ECO:0000259" key="8">
    <source>
        <dbReference type="Pfam" id="PF13359"/>
    </source>
</evidence>
<keyword evidence="4 6" id="KW-0560">Oxidoreductase</keyword>
<dbReference type="OrthoDB" id="10266385at2759"/>
<evidence type="ECO:0000256" key="4">
    <source>
        <dbReference type="ARBA" id="ARBA00023002"/>
    </source>
</evidence>
<dbReference type="EMBL" id="CAKOFQ010006984">
    <property type="protein sequence ID" value="CAH1985653.1"/>
    <property type="molecule type" value="Genomic_DNA"/>
</dbReference>
<keyword evidence="6" id="KW-0670">Pyruvate</keyword>
<evidence type="ECO:0000256" key="1">
    <source>
        <dbReference type="ARBA" id="ARBA00001964"/>
    </source>
</evidence>
<dbReference type="Proteomes" id="UP001152888">
    <property type="component" value="Unassembled WGS sequence"/>
</dbReference>
<comment type="cofactor">
    <cofactor evidence="1 6">
        <name>thiamine diphosphate</name>
        <dbReference type="ChEBI" id="CHEBI:58937"/>
    </cofactor>
</comment>
<protein>
    <recommendedName>
        <fullName evidence="6">Pyruvate dehydrogenase E1 component subunit beta</fullName>
        <ecNumber evidence="6">1.2.4.1</ecNumber>
    </recommendedName>
</protein>
<evidence type="ECO:0000313" key="9">
    <source>
        <dbReference type="EMBL" id="CAH1985653.1"/>
    </source>
</evidence>
<evidence type="ECO:0000256" key="6">
    <source>
        <dbReference type="RuleBase" id="RU364074"/>
    </source>
</evidence>
<dbReference type="EC" id="1.2.4.1" evidence="6"/>
<evidence type="ECO:0000313" key="10">
    <source>
        <dbReference type="Proteomes" id="UP001152888"/>
    </source>
</evidence>
<reference evidence="9" key="1">
    <citation type="submission" date="2022-03" db="EMBL/GenBank/DDBJ databases">
        <authorList>
            <person name="Sayadi A."/>
        </authorList>
    </citation>
    <scope>NUCLEOTIDE SEQUENCE</scope>
</reference>
<evidence type="ECO:0000256" key="3">
    <source>
        <dbReference type="ARBA" id="ARBA00022723"/>
    </source>
</evidence>
<dbReference type="Pfam" id="PF13359">
    <property type="entry name" value="DDE_Tnp_4"/>
    <property type="match status" value="1"/>
</dbReference>
<dbReference type="GO" id="GO:0046872">
    <property type="term" value="F:metal ion binding"/>
    <property type="evidence" value="ECO:0007669"/>
    <property type="project" value="UniProtKB-KW"/>
</dbReference>
<dbReference type="InterPro" id="IPR027110">
    <property type="entry name" value="PDHB_mito-type"/>
</dbReference>
<dbReference type="AlphaFoldDB" id="A0A9P0L178"/>
<feature type="domain" description="Transketolase C-terminal" evidence="7">
    <location>
        <begin position="158"/>
        <end position="266"/>
    </location>
</feature>
<dbReference type="InterPro" id="IPR009014">
    <property type="entry name" value="Transketo_C/PFOR_II"/>
</dbReference>
<keyword evidence="3" id="KW-0479">Metal-binding</keyword>
<proteinExistence type="predicted"/>
<keyword evidence="10" id="KW-1185">Reference proteome</keyword>
<evidence type="ECO:0000256" key="5">
    <source>
        <dbReference type="ARBA" id="ARBA00023052"/>
    </source>
</evidence>
<organism evidence="9 10">
    <name type="scientific">Acanthoscelides obtectus</name>
    <name type="common">Bean weevil</name>
    <name type="synonym">Bruchus obtectus</name>
    <dbReference type="NCBI Taxonomy" id="200917"/>
    <lineage>
        <taxon>Eukaryota</taxon>
        <taxon>Metazoa</taxon>
        <taxon>Ecdysozoa</taxon>
        <taxon>Arthropoda</taxon>
        <taxon>Hexapoda</taxon>
        <taxon>Insecta</taxon>
        <taxon>Pterygota</taxon>
        <taxon>Neoptera</taxon>
        <taxon>Endopterygota</taxon>
        <taxon>Coleoptera</taxon>
        <taxon>Polyphaga</taxon>
        <taxon>Cucujiformia</taxon>
        <taxon>Chrysomeloidea</taxon>
        <taxon>Chrysomelidae</taxon>
        <taxon>Bruchinae</taxon>
        <taxon>Bruchini</taxon>
        <taxon>Acanthoscelides</taxon>
    </lineage>
</organism>
<dbReference type="InterPro" id="IPR033248">
    <property type="entry name" value="Transketolase_C"/>
</dbReference>
<sequence length="445" mass="50241">MLKRSAGPGKLTAVRTVQLEDNVLHMIEEDPTTSTRQIANSLNRAYTTSGCKVLAATEYTVSYNNVGKLIHKALAKKIWTDIMKQGGRGLQQVEADYKSAILSISDYCENSPGRMMMIARNYDLFLPVTKSRIQTATKSRHQLSIREFLKPDLQNRKGKPKYKKPGKHITIAAHSKAVETLLETAKQLASKGIECEVINLRSLRPLDMETIVNQVSNELSVIRGIKILAHIMESENFFHLDQPALRITGADVPMPYTKSLEIAELPKSQKSYPRDDATCDAREMFTSVDVSWPRSVLDSSMWRNSQTRSQLINKVSVELLGDDGYGIEPCLMTSFRNPTPGAEINYNKLLKQESVIIERGFGQLKRLFLILQYVCRVKLENVLKIIIAYIVLHNVAKSLGEPDFELVEQDPDEDEGNHENDELPLRQVGQQIRRNLAIIINSFTD</sequence>
<dbReference type="GO" id="GO:0004739">
    <property type="term" value="F:pyruvate dehydrogenase (acetyl-transferring) activity"/>
    <property type="evidence" value="ECO:0007669"/>
    <property type="project" value="UniProtKB-UniRule"/>
</dbReference>
<comment type="cofactor">
    <cofactor evidence="2">
        <name>a divalent metal cation</name>
        <dbReference type="ChEBI" id="CHEBI:60240"/>
    </cofactor>
</comment>
<dbReference type="InterPro" id="IPR027806">
    <property type="entry name" value="HARBI1_dom"/>
</dbReference>
<comment type="function">
    <text evidence="6">The pyruvate dehydrogenase complex catalyzes the overall conversion of pyruvate to acetyl-CoA and CO2.</text>
</comment>
<dbReference type="Pfam" id="PF02780">
    <property type="entry name" value="Transketolase_C"/>
    <property type="match status" value="1"/>
</dbReference>
<accession>A0A9P0L178</accession>
<name>A0A9P0L178_ACAOB</name>
<dbReference type="PANTHER" id="PTHR11624">
    <property type="entry name" value="DEHYDROGENASE RELATED"/>
    <property type="match status" value="1"/>
</dbReference>
<evidence type="ECO:0000259" key="7">
    <source>
        <dbReference type="Pfam" id="PF02780"/>
    </source>
</evidence>
<evidence type="ECO:0000256" key="2">
    <source>
        <dbReference type="ARBA" id="ARBA00001968"/>
    </source>
</evidence>
<keyword evidence="5 6" id="KW-0786">Thiamine pyrophosphate</keyword>
<gene>
    <name evidence="9" type="ORF">ACAOBT_LOCUS16796</name>
</gene>
<dbReference type="SUPFAM" id="SSF52922">
    <property type="entry name" value="TK C-terminal domain-like"/>
    <property type="match status" value="1"/>
</dbReference>
<comment type="catalytic activity">
    <reaction evidence="6">
        <text>N(6)-[(R)-lipoyl]-L-lysyl-[protein] + pyruvate + H(+) = N(6)-[(R)-S(8)-acetyldihydrolipoyl]-L-lysyl-[protein] + CO2</text>
        <dbReference type="Rhea" id="RHEA:19189"/>
        <dbReference type="Rhea" id="RHEA-COMP:10474"/>
        <dbReference type="Rhea" id="RHEA-COMP:10478"/>
        <dbReference type="ChEBI" id="CHEBI:15361"/>
        <dbReference type="ChEBI" id="CHEBI:15378"/>
        <dbReference type="ChEBI" id="CHEBI:16526"/>
        <dbReference type="ChEBI" id="CHEBI:83099"/>
        <dbReference type="ChEBI" id="CHEBI:83111"/>
        <dbReference type="EC" id="1.2.4.1"/>
    </reaction>
</comment>
<dbReference type="GO" id="GO:0006086">
    <property type="term" value="P:pyruvate decarboxylation to acetyl-CoA"/>
    <property type="evidence" value="ECO:0007669"/>
    <property type="project" value="InterPro"/>
</dbReference>
<dbReference type="Gene3D" id="3.40.50.920">
    <property type="match status" value="1"/>
</dbReference>
<dbReference type="PANTHER" id="PTHR11624:SF96">
    <property type="entry name" value="PYRUVATE DEHYDROGENASE E1 COMPONENT SUBUNIT BETA, MITOCHONDRIAL"/>
    <property type="match status" value="1"/>
</dbReference>
<feature type="domain" description="DDE Tnp4" evidence="8">
    <location>
        <begin position="277"/>
        <end position="394"/>
    </location>
</feature>